<keyword evidence="9" id="KW-1185">Reference proteome</keyword>
<keyword evidence="2 6" id="KW-0489">Methyltransferase</keyword>
<evidence type="ECO:0000256" key="3">
    <source>
        <dbReference type="ARBA" id="ARBA00022679"/>
    </source>
</evidence>
<keyword evidence="1" id="KW-0408">Iron</keyword>
<name>A0A2P2E8V2_9PROT</name>
<dbReference type="SUPFAM" id="SSF53335">
    <property type="entry name" value="S-adenosyl-L-methionine-dependent methyltransferases"/>
    <property type="match status" value="1"/>
</dbReference>
<dbReference type="SUPFAM" id="SSF50249">
    <property type="entry name" value="Nucleic acid-binding proteins"/>
    <property type="match status" value="1"/>
</dbReference>
<reference evidence="8 9" key="1">
    <citation type="journal article" date="2018" name="Genome Announc.">
        <title>Draft Genome Sequence of "Candidatus Phycosocius bacilliformis," an Alphaproteobacterial Ectosymbiont of the Hydrocarbon-Producing Green Alga Botryococcus braunii.</title>
        <authorList>
            <person name="Tanabe Y."/>
            <person name="Yamaguchi H."/>
            <person name="Watanabe M.M."/>
        </authorList>
    </citation>
    <scope>NUCLEOTIDE SEQUENCE [LARGE SCALE GENOMIC DNA]</scope>
    <source>
        <strain evidence="8 9">BOTRYCO-2</strain>
    </source>
</reference>
<keyword evidence="5" id="KW-0411">Iron-sulfur</keyword>
<feature type="binding site" evidence="6">
    <location>
        <position position="349"/>
    </location>
    <ligand>
        <name>S-adenosyl-L-methionine</name>
        <dbReference type="ChEBI" id="CHEBI:59789"/>
    </ligand>
</feature>
<evidence type="ECO:0000256" key="2">
    <source>
        <dbReference type="ARBA" id="ARBA00022603"/>
    </source>
</evidence>
<dbReference type="Proteomes" id="UP000245086">
    <property type="component" value="Unassembled WGS sequence"/>
</dbReference>
<feature type="binding site" evidence="6">
    <location>
        <position position="254"/>
    </location>
    <ligand>
        <name>S-adenosyl-L-methionine</name>
        <dbReference type="ChEBI" id="CHEBI:59789"/>
    </ligand>
</feature>
<feature type="active site" description="Nucleophile" evidence="6">
    <location>
        <position position="375"/>
    </location>
</feature>
<feature type="binding site" evidence="6">
    <location>
        <position position="301"/>
    </location>
    <ligand>
        <name>S-adenosyl-L-methionine</name>
        <dbReference type="ChEBI" id="CHEBI:59789"/>
    </ligand>
</feature>
<dbReference type="InterPro" id="IPR030390">
    <property type="entry name" value="MeTrfase_TrmA_AS"/>
</dbReference>
<dbReference type="EC" id="2.1.1.190" evidence="8"/>
<evidence type="ECO:0000256" key="5">
    <source>
        <dbReference type="ARBA" id="ARBA00023014"/>
    </source>
</evidence>
<dbReference type="RefSeq" id="WP_108984380.1">
    <property type="nucleotide sequence ID" value="NZ_BFBR01000003.1"/>
</dbReference>
<dbReference type="PANTHER" id="PTHR11061:SF49">
    <property type="entry name" value="23S RRNA (URACIL(1939)-C(5))-METHYLTRANSFERASE RLMD"/>
    <property type="match status" value="1"/>
</dbReference>
<dbReference type="AlphaFoldDB" id="A0A2P2E8V2"/>
<dbReference type="InterPro" id="IPR012340">
    <property type="entry name" value="NA-bd_OB-fold"/>
</dbReference>
<evidence type="ECO:0000256" key="1">
    <source>
        <dbReference type="ARBA" id="ARBA00022485"/>
    </source>
</evidence>
<keyword evidence="3 6" id="KW-0808">Transferase</keyword>
<feature type="active site" evidence="7">
    <location>
        <position position="375"/>
    </location>
</feature>
<proteinExistence type="inferred from homology"/>
<evidence type="ECO:0000313" key="8">
    <source>
        <dbReference type="EMBL" id="GBF57496.1"/>
    </source>
</evidence>
<dbReference type="OrthoDB" id="9804590at2"/>
<dbReference type="Gene3D" id="2.40.50.140">
    <property type="entry name" value="Nucleic acid-binding proteins"/>
    <property type="match status" value="1"/>
</dbReference>
<dbReference type="PANTHER" id="PTHR11061">
    <property type="entry name" value="RNA M5U METHYLTRANSFERASE"/>
    <property type="match status" value="1"/>
</dbReference>
<dbReference type="Gene3D" id="3.40.50.150">
    <property type="entry name" value="Vaccinia Virus protein VP39"/>
    <property type="match status" value="1"/>
</dbReference>
<gene>
    <name evidence="8" type="primary">rlmD</name>
    <name evidence="8" type="ORF">PbB2_01163</name>
</gene>
<evidence type="ECO:0000313" key="9">
    <source>
        <dbReference type="Proteomes" id="UP000245086"/>
    </source>
</evidence>
<dbReference type="InterPro" id="IPR010280">
    <property type="entry name" value="U5_MeTrfase_fam"/>
</dbReference>
<dbReference type="PROSITE" id="PS01230">
    <property type="entry name" value="TRMA_1"/>
    <property type="match status" value="1"/>
</dbReference>
<dbReference type="Pfam" id="PF05958">
    <property type="entry name" value="tRNA_U5-meth_tr"/>
    <property type="match status" value="1"/>
</dbReference>
<dbReference type="Gene3D" id="2.40.50.1070">
    <property type="match status" value="1"/>
</dbReference>
<sequence length="417" mass="45034">MTNFIQETQTLHIAHVGARGDGVSRDHDRAVHVPFALPGEVVHAEQRGDRARLVRVLEPSIERIDPVCPHFTRCGGCALQHWAEQPYLAWKAGLVSRALQRVGIEVELPPSQPAWGAGRRRATLHGKRTGPRFVFGFTQARSHQIEPITVCPVLTPGLAAALPRLAQIAEALAPRQDGIDVLVTETPVGLDVDVRQAGRLAKFDRKGLEKLAGLVEATQIARLTLHGETALSRVTPRVKMGPALVELPAGAFLQATQAGEEALAARVLDWTAGARVVADLFAGIGTFALRLKDKAQVRAYENEPQAVAALKKAADGLAGGRTLTAEVRDLFRAPLAPLEMKGLDAIVLDPPRAGAEAQCVQLARGPVNTIVYVSCDPASFARDARILVNAGFKLDEIETFDQFRFSAHVEIAARFVR</sequence>
<evidence type="ECO:0000256" key="4">
    <source>
        <dbReference type="ARBA" id="ARBA00022691"/>
    </source>
</evidence>
<protein>
    <submittedName>
        <fullName evidence="8">23S rRNA (Uracil(1939)-C(5))-methyltransferase RlmD</fullName>
        <ecNumber evidence="8">2.1.1.190</ecNumber>
    </submittedName>
</protein>
<keyword evidence="1" id="KW-0004">4Fe-4S</keyword>
<dbReference type="EMBL" id="BFBR01000003">
    <property type="protein sequence ID" value="GBF57496.1"/>
    <property type="molecule type" value="Genomic_DNA"/>
</dbReference>
<feature type="binding site" evidence="6">
    <location>
        <position position="281"/>
    </location>
    <ligand>
        <name>S-adenosyl-L-methionine</name>
        <dbReference type="ChEBI" id="CHEBI:59789"/>
    </ligand>
</feature>
<dbReference type="GO" id="GO:0070041">
    <property type="term" value="F:rRNA (uridine-C5-)-methyltransferase activity"/>
    <property type="evidence" value="ECO:0007669"/>
    <property type="project" value="TreeGrafter"/>
</dbReference>
<organism evidence="8 9">
    <name type="scientific">Candidatus Phycosocius bacilliformis</name>
    <dbReference type="NCBI Taxonomy" id="1445552"/>
    <lineage>
        <taxon>Bacteria</taxon>
        <taxon>Pseudomonadati</taxon>
        <taxon>Pseudomonadota</taxon>
        <taxon>Alphaproteobacteria</taxon>
        <taxon>Caulobacterales</taxon>
        <taxon>Caulobacterales incertae sedis</taxon>
        <taxon>Candidatus Phycosocius</taxon>
    </lineage>
</organism>
<dbReference type="PROSITE" id="PS51687">
    <property type="entry name" value="SAM_MT_RNA_M5U"/>
    <property type="match status" value="1"/>
</dbReference>
<dbReference type="GO" id="GO:0070475">
    <property type="term" value="P:rRNA base methylation"/>
    <property type="evidence" value="ECO:0007669"/>
    <property type="project" value="TreeGrafter"/>
</dbReference>
<dbReference type="InterPro" id="IPR029063">
    <property type="entry name" value="SAM-dependent_MTases_sf"/>
</dbReference>
<comment type="caution">
    <text evidence="8">The sequence shown here is derived from an EMBL/GenBank/DDBJ whole genome shotgun (WGS) entry which is preliminary data.</text>
</comment>
<accession>A0A2P2E8V2</accession>
<dbReference type="GO" id="GO:0051539">
    <property type="term" value="F:4 iron, 4 sulfur cluster binding"/>
    <property type="evidence" value="ECO:0007669"/>
    <property type="project" value="UniProtKB-KW"/>
</dbReference>
<keyword evidence="4 6" id="KW-0949">S-adenosyl-L-methionine</keyword>
<keyword evidence="1" id="KW-0479">Metal-binding</keyword>
<evidence type="ECO:0000256" key="6">
    <source>
        <dbReference type="PROSITE-ProRule" id="PRU01024"/>
    </source>
</evidence>
<comment type="similarity">
    <text evidence="6">Belongs to the class I-like SAM-binding methyltransferase superfamily. RNA M5U methyltransferase family.</text>
</comment>
<evidence type="ECO:0000256" key="7">
    <source>
        <dbReference type="PROSITE-ProRule" id="PRU10015"/>
    </source>
</evidence>